<dbReference type="Proteomes" id="UP000438429">
    <property type="component" value="Unassembled WGS sequence"/>
</dbReference>
<name>A0A6A4TFH1_SCOMX</name>
<organism evidence="1 2">
    <name type="scientific">Scophthalmus maximus</name>
    <name type="common">Turbot</name>
    <name type="synonym">Psetta maxima</name>
    <dbReference type="NCBI Taxonomy" id="52904"/>
    <lineage>
        <taxon>Eukaryota</taxon>
        <taxon>Metazoa</taxon>
        <taxon>Chordata</taxon>
        <taxon>Craniata</taxon>
        <taxon>Vertebrata</taxon>
        <taxon>Euteleostomi</taxon>
        <taxon>Actinopterygii</taxon>
        <taxon>Neopterygii</taxon>
        <taxon>Teleostei</taxon>
        <taxon>Neoteleostei</taxon>
        <taxon>Acanthomorphata</taxon>
        <taxon>Carangaria</taxon>
        <taxon>Pleuronectiformes</taxon>
        <taxon>Pleuronectoidei</taxon>
        <taxon>Scophthalmidae</taxon>
        <taxon>Scophthalmus</taxon>
    </lineage>
</organism>
<accession>A0A6A4TFH1</accession>
<proteinExistence type="predicted"/>
<protein>
    <submittedName>
        <fullName evidence="1">Uncharacterized protein</fullName>
    </submittedName>
</protein>
<gene>
    <name evidence="1" type="ORF">F2P81_006032</name>
</gene>
<comment type="caution">
    <text evidence="1">The sequence shown here is derived from an EMBL/GenBank/DDBJ whole genome shotgun (WGS) entry which is preliminary data.</text>
</comment>
<evidence type="ECO:0000313" key="1">
    <source>
        <dbReference type="EMBL" id="KAF0042500.1"/>
    </source>
</evidence>
<dbReference type="EMBL" id="VEVO01000005">
    <property type="protein sequence ID" value="KAF0042500.1"/>
    <property type="molecule type" value="Genomic_DNA"/>
</dbReference>
<evidence type="ECO:0000313" key="2">
    <source>
        <dbReference type="Proteomes" id="UP000438429"/>
    </source>
</evidence>
<sequence>MAVSEGLCKLLHGKHNGDELLSQTTRKLNATLVFLLLRKTEPAPALKTRCLGVVRFRLQRHLDSNTGEGRLHVDFPRTRSFSGRRQICAGTVAACTSSQLHKACHLGRIYFAENDVIMSDVSSTWFSGVTRFTTNKRRAKSPGSIHPSPTLRVTSSISAQKWMDGGRNEVAALTDDDDRQRNRRAVDYNRITTACGTRRSLNMESQMFLRSVVCTDLGYFTTTHWSQSPAASISNSEEKIIFRGDHMRRIKVFSSGNDESQRVIFALPQREPRLRCAADQSRRAPVKFLRLIGAHIATANEIPRRMYGSSFSQGIRGLPFSQRYYIIDNT</sequence>
<reference evidence="1 2" key="1">
    <citation type="submission" date="2019-06" db="EMBL/GenBank/DDBJ databases">
        <title>Draft genomes of female and male turbot (Scophthalmus maximus).</title>
        <authorList>
            <person name="Xu H."/>
            <person name="Xu X.-W."/>
            <person name="Shao C."/>
            <person name="Chen S."/>
        </authorList>
    </citation>
    <scope>NUCLEOTIDE SEQUENCE [LARGE SCALE GENOMIC DNA]</scope>
    <source>
        <strain evidence="1">Ysfricsl-2016a</strain>
        <tissue evidence="1">Blood</tissue>
    </source>
</reference>
<dbReference type="AlphaFoldDB" id="A0A6A4TFH1"/>